<evidence type="ECO:0000256" key="1">
    <source>
        <dbReference type="SAM" id="SignalP"/>
    </source>
</evidence>
<dbReference type="InParanoid" id="A0A165N3G1"/>
<feature type="chain" id="PRO_5007862860" evidence="1">
    <location>
        <begin position="18"/>
        <end position="283"/>
    </location>
</feature>
<dbReference type="Proteomes" id="UP000077266">
    <property type="component" value="Unassembled WGS sequence"/>
</dbReference>
<reference evidence="2 3" key="1">
    <citation type="journal article" date="2016" name="Mol. Biol. Evol.">
        <title>Comparative Genomics of Early-Diverging Mushroom-Forming Fungi Provides Insights into the Origins of Lignocellulose Decay Capabilities.</title>
        <authorList>
            <person name="Nagy L.G."/>
            <person name="Riley R."/>
            <person name="Tritt A."/>
            <person name="Adam C."/>
            <person name="Daum C."/>
            <person name="Floudas D."/>
            <person name="Sun H."/>
            <person name="Yadav J.S."/>
            <person name="Pangilinan J."/>
            <person name="Larsson K.H."/>
            <person name="Matsuura K."/>
            <person name="Barry K."/>
            <person name="Labutti K."/>
            <person name="Kuo R."/>
            <person name="Ohm R.A."/>
            <person name="Bhattacharya S.S."/>
            <person name="Shirouzu T."/>
            <person name="Yoshinaga Y."/>
            <person name="Martin F.M."/>
            <person name="Grigoriev I.V."/>
            <person name="Hibbett D.S."/>
        </authorList>
    </citation>
    <scope>NUCLEOTIDE SEQUENCE [LARGE SCALE GENOMIC DNA]</scope>
    <source>
        <strain evidence="2 3">HHB12029</strain>
    </source>
</reference>
<dbReference type="AlphaFoldDB" id="A0A165N3G1"/>
<accession>A0A165N3G1</accession>
<keyword evidence="3" id="KW-1185">Reference proteome</keyword>
<protein>
    <submittedName>
        <fullName evidence="2">Uncharacterized protein</fullName>
    </submittedName>
</protein>
<name>A0A165N3G1_EXIGL</name>
<sequence>MFASLALLALAASPSFAVLQYNLYNNGSRGSVTGYADDFGATYHASAFMSRQGCSSTAKITYCYTADLAADPKKELETKDYKPYLAGGVGEKQRALLLSEPHFNASGVVTHKVRFHISTSYTNVPLAGVDKEVTFVGMRNFNQSIGLRALDVRARTFTGEETSGTFLYVAAVDQSGSEAFPTSYPLKSALGKTIEVTYKLGINGATVDKDGVYVADVTAKFVDTGAKLFTVTVTKTLFPKGVVDKQSHRLIFGANRKATTGQKELKVWFGDYTASPLPYSPPE</sequence>
<proteinExistence type="predicted"/>
<dbReference type="EMBL" id="KV425903">
    <property type="protein sequence ID" value="KZW00153.1"/>
    <property type="molecule type" value="Genomic_DNA"/>
</dbReference>
<gene>
    <name evidence="2" type="ORF">EXIGLDRAFT_722722</name>
</gene>
<keyword evidence="1" id="KW-0732">Signal</keyword>
<dbReference type="OrthoDB" id="3209727at2759"/>
<evidence type="ECO:0000313" key="2">
    <source>
        <dbReference type="EMBL" id="KZW00153.1"/>
    </source>
</evidence>
<organism evidence="2 3">
    <name type="scientific">Exidia glandulosa HHB12029</name>
    <dbReference type="NCBI Taxonomy" id="1314781"/>
    <lineage>
        <taxon>Eukaryota</taxon>
        <taxon>Fungi</taxon>
        <taxon>Dikarya</taxon>
        <taxon>Basidiomycota</taxon>
        <taxon>Agaricomycotina</taxon>
        <taxon>Agaricomycetes</taxon>
        <taxon>Auriculariales</taxon>
        <taxon>Exidiaceae</taxon>
        <taxon>Exidia</taxon>
    </lineage>
</organism>
<feature type="signal peptide" evidence="1">
    <location>
        <begin position="1"/>
        <end position="17"/>
    </location>
</feature>
<evidence type="ECO:0000313" key="3">
    <source>
        <dbReference type="Proteomes" id="UP000077266"/>
    </source>
</evidence>